<dbReference type="OrthoDB" id="6358005at2759"/>
<name>A0A7R9BTZ4_9CRUS</name>
<sequence length="769" mass="85390">MILLAHGCSPRGFRPQLLLVYCSLEQLCCSVVAKEKQESLMISNSLFLYPFGNRLENQLTPLSRTTTHSSTAVSTGGVNVVSVSLNSGVDDGRRQHQESSSGSDSEEPRWCEIAQNSADVTVIKLCSASSSPVPSNCGDFVSSNPNGEETATVTKIRVNEDQPGNKVSLIVNDDAGVTSISVSGGVGNSAVGHDDVDMVSSSPPPMTPIRCRPGTAQDREKFYLGKIKALQAERNQLRKDAEVEKQKALTATEQLACSLRDSQVKLEALANSLSQVQVAKDDLEYKSSLEKAELDRRLSELKTQSDIWHSECKILSDKCDHLEAELSRSREYAESVESSCVSLKDLAYLWQILDIHDEDAAGGGTSSNSSSGPATADDRPVDKYVRGIRARVLELQKKDAAYQHTLREADRIVADVESRYRSQIADLVTEQTKLVSKVSSLEQINSQLRRHVPKTSGNPLDKEMALLEQLVSVENSNMKLKEQLLDAEKCDRGRSMRILELEREITELKHVLREQDELLGRIDSLQRDNAQLRVDNELLAPVRRQLSDAKAKIRLLEARIDELEETEKSLQGTVERATHLLKSKDDKYLAEIGCLKSRLDGVKQQLEAKEAEAVRWRADAHALKEQLSGKDLEAKRKGDMLHSMEETHRNEALVSRCMGCMTHPIQGKLLNALTNAGVQLPRFPVHLTITFEIADFARDISHRMRETRVTENPMIERLPRSEHVGCPPTGHGKPRLLLHLCLISLPSFAVSNKNSLFINVDLCYIPVIS</sequence>
<proteinExistence type="predicted"/>
<dbReference type="EMBL" id="CAJPEX010001891">
    <property type="protein sequence ID" value="CAG0920151.1"/>
    <property type="molecule type" value="Genomic_DNA"/>
</dbReference>
<evidence type="ECO:0000313" key="3">
    <source>
        <dbReference type="EMBL" id="CAD7279999.1"/>
    </source>
</evidence>
<accession>A0A7R9BTZ4</accession>
<dbReference type="EMBL" id="OA883928">
    <property type="protein sequence ID" value="CAD7279999.1"/>
    <property type="molecule type" value="Genomic_DNA"/>
</dbReference>
<feature type="coiled-coil region" evidence="1">
    <location>
        <begin position="498"/>
        <end position="626"/>
    </location>
</feature>
<evidence type="ECO:0000313" key="4">
    <source>
        <dbReference type="Proteomes" id="UP000678499"/>
    </source>
</evidence>
<evidence type="ECO:0000256" key="2">
    <source>
        <dbReference type="SAM" id="MobiDB-lite"/>
    </source>
</evidence>
<reference evidence="3" key="1">
    <citation type="submission" date="2020-11" db="EMBL/GenBank/DDBJ databases">
        <authorList>
            <person name="Tran Van P."/>
        </authorList>
    </citation>
    <scope>NUCLEOTIDE SEQUENCE</scope>
</reference>
<organism evidence="3">
    <name type="scientific">Notodromas monacha</name>
    <dbReference type="NCBI Taxonomy" id="399045"/>
    <lineage>
        <taxon>Eukaryota</taxon>
        <taxon>Metazoa</taxon>
        <taxon>Ecdysozoa</taxon>
        <taxon>Arthropoda</taxon>
        <taxon>Crustacea</taxon>
        <taxon>Oligostraca</taxon>
        <taxon>Ostracoda</taxon>
        <taxon>Podocopa</taxon>
        <taxon>Podocopida</taxon>
        <taxon>Cypridocopina</taxon>
        <taxon>Cypridoidea</taxon>
        <taxon>Cyprididae</taxon>
        <taxon>Notodromas</taxon>
    </lineage>
</organism>
<gene>
    <name evidence="3" type="ORF">NMOB1V02_LOCUS7663</name>
</gene>
<feature type="region of interest" description="Disordered" evidence="2">
    <location>
        <begin position="361"/>
        <end position="380"/>
    </location>
</feature>
<keyword evidence="4" id="KW-1185">Reference proteome</keyword>
<feature type="compositionally biased region" description="Low complexity" evidence="2">
    <location>
        <begin position="366"/>
        <end position="375"/>
    </location>
</feature>
<evidence type="ECO:0000256" key="1">
    <source>
        <dbReference type="SAM" id="Coils"/>
    </source>
</evidence>
<dbReference type="Proteomes" id="UP000678499">
    <property type="component" value="Unassembled WGS sequence"/>
</dbReference>
<feature type="region of interest" description="Disordered" evidence="2">
    <location>
        <begin position="87"/>
        <end position="110"/>
    </location>
</feature>
<protein>
    <submittedName>
        <fullName evidence="3">Uncharacterized protein</fullName>
    </submittedName>
</protein>
<keyword evidence="1" id="KW-0175">Coiled coil</keyword>
<dbReference type="AlphaFoldDB" id="A0A7R9BTZ4"/>